<name>A0A9P5X2X4_9AGAR</name>
<keyword evidence="2" id="KW-1185">Reference proteome</keyword>
<reference evidence="1" key="1">
    <citation type="submission" date="2020-11" db="EMBL/GenBank/DDBJ databases">
        <authorList>
            <consortium name="DOE Joint Genome Institute"/>
            <person name="Ahrendt S."/>
            <person name="Riley R."/>
            <person name="Andreopoulos W."/>
            <person name="Labutti K."/>
            <person name="Pangilinan J."/>
            <person name="Ruiz-Duenas F.J."/>
            <person name="Barrasa J.M."/>
            <person name="Sanchez-Garcia M."/>
            <person name="Camarero S."/>
            <person name="Miyauchi S."/>
            <person name="Serrano A."/>
            <person name="Linde D."/>
            <person name="Babiker R."/>
            <person name="Drula E."/>
            <person name="Ayuso-Fernandez I."/>
            <person name="Pacheco R."/>
            <person name="Padilla G."/>
            <person name="Ferreira P."/>
            <person name="Barriuso J."/>
            <person name="Kellner H."/>
            <person name="Castanera R."/>
            <person name="Alfaro M."/>
            <person name="Ramirez L."/>
            <person name="Pisabarro A.G."/>
            <person name="Kuo A."/>
            <person name="Tritt A."/>
            <person name="Lipzen A."/>
            <person name="He G."/>
            <person name="Yan M."/>
            <person name="Ng V."/>
            <person name="Cullen D."/>
            <person name="Martin F."/>
            <person name="Rosso M.-N."/>
            <person name="Henrissat B."/>
            <person name="Hibbett D."/>
            <person name="Martinez A.T."/>
            <person name="Grigoriev I.V."/>
        </authorList>
    </citation>
    <scope>NUCLEOTIDE SEQUENCE</scope>
    <source>
        <strain evidence="1">MF-IS2</strain>
    </source>
</reference>
<organism evidence="1 2">
    <name type="scientific">Macrolepiota fuliginosa MF-IS2</name>
    <dbReference type="NCBI Taxonomy" id="1400762"/>
    <lineage>
        <taxon>Eukaryota</taxon>
        <taxon>Fungi</taxon>
        <taxon>Dikarya</taxon>
        <taxon>Basidiomycota</taxon>
        <taxon>Agaricomycotina</taxon>
        <taxon>Agaricomycetes</taxon>
        <taxon>Agaricomycetidae</taxon>
        <taxon>Agaricales</taxon>
        <taxon>Agaricineae</taxon>
        <taxon>Agaricaceae</taxon>
        <taxon>Macrolepiota</taxon>
    </lineage>
</organism>
<dbReference type="EMBL" id="MU151453">
    <property type="protein sequence ID" value="KAF9443614.1"/>
    <property type="molecule type" value="Genomic_DNA"/>
</dbReference>
<evidence type="ECO:0000313" key="1">
    <source>
        <dbReference type="EMBL" id="KAF9443614.1"/>
    </source>
</evidence>
<dbReference type="OrthoDB" id="3034033at2759"/>
<proteinExistence type="predicted"/>
<comment type="caution">
    <text evidence="1">The sequence shown here is derived from an EMBL/GenBank/DDBJ whole genome shotgun (WGS) entry which is preliminary data.</text>
</comment>
<dbReference type="Proteomes" id="UP000807342">
    <property type="component" value="Unassembled WGS sequence"/>
</dbReference>
<evidence type="ECO:0000313" key="2">
    <source>
        <dbReference type="Proteomes" id="UP000807342"/>
    </source>
</evidence>
<gene>
    <name evidence="1" type="ORF">P691DRAFT_713033</name>
</gene>
<sequence>MLSDSRFAEVIYTLRVADARFFETARTWRSEQRPTHYAKRRATRLNLVVDTDKAARLHISAVSQRPYPEIVQTYSPVAVNSNIYTTTTCWVTGPTANDLVNMNAALVHHIARNPQPLQECSHDRLMYPPSGYEAHPVVHRTQPDVPSGVRGDWDSDVRSVVSSNTSESSSTVITPEDGPSMPLKIRINFKRKSYEVEDDGSYVEKRPKYGRKNWIATLRQSDVRSRNI</sequence>
<protein>
    <submittedName>
        <fullName evidence="1">Uncharacterized protein</fullName>
    </submittedName>
</protein>
<dbReference type="AlphaFoldDB" id="A0A9P5X2X4"/>
<accession>A0A9P5X2X4</accession>